<accession>A0ABY5L153</accession>
<dbReference type="RefSeq" id="WP_227568215.1">
    <property type="nucleotide sequence ID" value="NZ_CP101988.1"/>
</dbReference>
<reference evidence="2 3" key="1">
    <citation type="submission" date="2022-07" db="EMBL/GenBank/DDBJ databases">
        <title>Novel species in genus cellulomonas.</title>
        <authorList>
            <person name="Ye L."/>
        </authorList>
    </citation>
    <scope>NUCLEOTIDE SEQUENCE [LARGE SCALE GENOMIC DNA]</scope>
    <source>
        <strain evidence="3">zg-Y338</strain>
    </source>
</reference>
<dbReference type="InterPro" id="IPR001509">
    <property type="entry name" value="Epimerase_deHydtase"/>
</dbReference>
<dbReference type="SUPFAM" id="SSF51735">
    <property type="entry name" value="NAD(P)-binding Rossmann-fold domains"/>
    <property type="match status" value="1"/>
</dbReference>
<keyword evidence="3" id="KW-1185">Reference proteome</keyword>
<evidence type="ECO:0000259" key="1">
    <source>
        <dbReference type="Pfam" id="PF01370"/>
    </source>
</evidence>
<feature type="domain" description="NAD-dependent epimerase/dehydratase" evidence="1">
    <location>
        <begin position="3"/>
        <end position="89"/>
    </location>
</feature>
<evidence type="ECO:0000313" key="2">
    <source>
        <dbReference type="EMBL" id="UUI75690.1"/>
    </source>
</evidence>
<protein>
    <submittedName>
        <fullName evidence="2">NAD-dependent epimerase/dehydratase family protein</fullName>
    </submittedName>
</protein>
<dbReference type="InterPro" id="IPR036291">
    <property type="entry name" value="NAD(P)-bd_dom_sf"/>
</dbReference>
<sequence length="335" mass="35651">MRILVLGGTAWLGHLVAATALRDGHDVTCLARGSGAPPKARLVHADRDEDDTLSAVAGGRWDVVIDVARHPGHVRRAVRDLEPVTDRYVLVSSVNVYASHEAVGADETAALLPPLQADRMAEMSDYGPAKVACEQAVLDGFGPDRSVLARAGLIGGPGDPTGRTDYWPWRFAHPAAPGTVLVPAAPDLPTAVIDVRDLAAWLVRCGEQSLSGAIDVMGASLSFREHLEAARQAAGSDAVAVAAPESWLKDHDVNEWAGPRSMPLWLADPVWRGLNTRSTARARAAGLTHRPLVETLRDGMRWRAEQAEGADGRAGLSDADERELLDLLGEDAAPL</sequence>
<name>A0ABY5L153_9CELL</name>
<gene>
    <name evidence="2" type="ORF">NP064_01855</name>
</gene>
<dbReference type="Pfam" id="PF01370">
    <property type="entry name" value="Epimerase"/>
    <property type="match status" value="1"/>
</dbReference>
<dbReference type="EMBL" id="CP101988">
    <property type="protein sequence ID" value="UUI75690.1"/>
    <property type="molecule type" value="Genomic_DNA"/>
</dbReference>
<dbReference type="Gene3D" id="3.40.50.720">
    <property type="entry name" value="NAD(P)-binding Rossmann-like Domain"/>
    <property type="match status" value="1"/>
</dbReference>
<proteinExistence type="predicted"/>
<organism evidence="2 3">
    <name type="scientific">Cellulomonas chengniuliangii</name>
    <dbReference type="NCBI Taxonomy" id="2968084"/>
    <lineage>
        <taxon>Bacteria</taxon>
        <taxon>Bacillati</taxon>
        <taxon>Actinomycetota</taxon>
        <taxon>Actinomycetes</taxon>
        <taxon>Micrococcales</taxon>
        <taxon>Cellulomonadaceae</taxon>
        <taxon>Cellulomonas</taxon>
    </lineage>
</organism>
<evidence type="ECO:0000313" key="3">
    <source>
        <dbReference type="Proteomes" id="UP001316189"/>
    </source>
</evidence>
<dbReference type="Proteomes" id="UP001316189">
    <property type="component" value="Chromosome"/>
</dbReference>